<evidence type="ECO:0000256" key="5">
    <source>
        <dbReference type="SAM" id="MobiDB-lite"/>
    </source>
</evidence>
<dbReference type="GO" id="GO:0046540">
    <property type="term" value="C:U4/U6 x U5 tri-snRNP complex"/>
    <property type="evidence" value="ECO:0007669"/>
    <property type="project" value="InterPro"/>
</dbReference>
<evidence type="ECO:0000256" key="1">
    <source>
        <dbReference type="ARBA" id="ARBA00004123"/>
    </source>
</evidence>
<dbReference type="Proteomes" id="UP000271241">
    <property type="component" value="Unassembled WGS sequence"/>
</dbReference>
<evidence type="ECO:0000313" key="8">
    <source>
        <dbReference type="EMBL" id="RKP09495.1"/>
    </source>
</evidence>
<keyword evidence="9" id="KW-1185">Reference proteome</keyword>
<reference evidence="9" key="1">
    <citation type="journal article" date="2018" name="Nat. Microbiol.">
        <title>Leveraging single-cell genomics to expand the fungal tree of life.</title>
        <authorList>
            <person name="Ahrendt S.R."/>
            <person name="Quandt C.A."/>
            <person name="Ciobanu D."/>
            <person name="Clum A."/>
            <person name="Salamov A."/>
            <person name="Andreopoulos B."/>
            <person name="Cheng J.F."/>
            <person name="Woyke T."/>
            <person name="Pelin A."/>
            <person name="Henrissat B."/>
            <person name="Reynolds N.K."/>
            <person name="Benny G.L."/>
            <person name="Smith M.E."/>
            <person name="James T.Y."/>
            <person name="Grigoriev I.V."/>
        </authorList>
    </citation>
    <scope>NUCLEOTIDE SEQUENCE [LARGE SCALE GENOMIC DNA]</scope>
    <source>
        <strain evidence="9">RSA 1356</strain>
    </source>
</reference>
<organism evidence="8 9">
    <name type="scientific">Thamnocephalis sphaerospora</name>
    <dbReference type="NCBI Taxonomy" id="78915"/>
    <lineage>
        <taxon>Eukaryota</taxon>
        <taxon>Fungi</taxon>
        <taxon>Fungi incertae sedis</taxon>
        <taxon>Zoopagomycota</taxon>
        <taxon>Zoopagomycotina</taxon>
        <taxon>Zoopagomycetes</taxon>
        <taxon>Zoopagales</taxon>
        <taxon>Sigmoideomycetaceae</taxon>
        <taxon>Thamnocephalis</taxon>
    </lineage>
</organism>
<dbReference type="InterPro" id="IPR013881">
    <property type="entry name" value="Pre-mRNA_splic_Prp3_dom"/>
</dbReference>
<dbReference type="InterPro" id="IPR027104">
    <property type="entry name" value="Prp3"/>
</dbReference>
<keyword evidence="3" id="KW-0508">mRNA splicing</keyword>
<sequence length="376" mass="43355">KNPYFDPNIAVVGPKQRNKRNFNFVGQGTYTRQGEKLRAQAHLERLRKEIAASTQRAGMEVELDIAADKQIRVHPPPDVEWWDEPLLENRSYDDVAAGNIRLSGEDTLVTVYVQHPVPIPGPQDKAADVARPLLLTEKERKKLRRQRRLETLREKQDKIRLGLLPPEPPKVKLSNLMRVLGNEAIQDPTKMEAYVRSEVRKRQDKHMQMNEERKLTDDQRREKRRQKLDEDAAKGIHVLVFRINDLTHPQKKFKVETNANQLALTGVAIIHTRTSLVIVEGGPKSIKTYKKLMLRRIKWSDPDAEMLDADEEQDGGDMDVDAPGDERRPNRCVLAWEGQVAGRSFKGFRFRRCPTESAVKEALKHNRAAHYWDIAR</sequence>
<gene>
    <name evidence="8" type="ORF">THASP1DRAFT_10729</name>
</gene>
<dbReference type="InterPro" id="IPR010541">
    <property type="entry name" value="Prp3_C"/>
</dbReference>
<dbReference type="GO" id="GO:0000398">
    <property type="term" value="P:mRNA splicing, via spliceosome"/>
    <property type="evidence" value="ECO:0007669"/>
    <property type="project" value="InterPro"/>
</dbReference>
<feature type="domain" description="Small nuclear ribonucleoprotein Prp3 C-terminal" evidence="6">
    <location>
        <begin position="240"/>
        <end position="375"/>
    </location>
</feature>
<dbReference type="Pfam" id="PF08572">
    <property type="entry name" value="PRP3"/>
    <property type="match status" value="1"/>
</dbReference>
<evidence type="ECO:0000256" key="4">
    <source>
        <dbReference type="ARBA" id="ARBA00023242"/>
    </source>
</evidence>
<dbReference type="OrthoDB" id="10264544at2759"/>
<proteinExistence type="predicted"/>
<feature type="non-terminal residue" evidence="8">
    <location>
        <position position="376"/>
    </location>
</feature>
<dbReference type="STRING" id="78915.A0A4P9XTJ4"/>
<feature type="region of interest" description="Disordered" evidence="5">
    <location>
        <begin position="200"/>
        <end position="229"/>
    </location>
</feature>
<evidence type="ECO:0000259" key="7">
    <source>
        <dbReference type="Pfam" id="PF08572"/>
    </source>
</evidence>
<dbReference type="EMBL" id="KZ992510">
    <property type="protein sequence ID" value="RKP09495.1"/>
    <property type="molecule type" value="Genomic_DNA"/>
</dbReference>
<keyword evidence="4" id="KW-0539">Nucleus</keyword>
<evidence type="ECO:0000256" key="3">
    <source>
        <dbReference type="ARBA" id="ARBA00023187"/>
    </source>
</evidence>
<feature type="domain" description="Pre-mRNA-splicing factor 3" evidence="7">
    <location>
        <begin position="2"/>
        <end position="216"/>
    </location>
</feature>
<dbReference type="CDD" id="cd24162">
    <property type="entry name" value="Prp3_C"/>
    <property type="match status" value="1"/>
</dbReference>
<dbReference type="PANTHER" id="PTHR14212">
    <property type="entry name" value="U4/U6-ASSOCIATED RNA SPLICING FACTOR-RELATED"/>
    <property type="match status" value="1"/>
</dbReference>
<dbReference type="Pfam" id="PF06544">
    <property type="entry name" value="Prp3_C"/>
    <property type="match status" value="1"/>
</dbReference>
<feature type="non-terminal residue" evidence="8">
    <location>
        <position position="1"/>
    </location>
</feature>
<dbReference type="AlphaFoldDB" id="A0A4P9XTJ4"/>
<protein>
    <submittedName>
        <fullName evidence="8">Pre-mRNA processing factor 3-domain-containing protein</fullName>
    </submittedName>
</protein>
<evidence type="ECO:0000259" key="6">
    <source>
        <dbReference type="Pfam" id="PF06544"/>
    </source>
</evidence>
<evidence type="ECO:0000313" key="9">
    <source>
        <dbReference type="Proteomes" id="UP000271241"/>
    </source>
</evidence>
<keyword evidence="2" id="KW-0507">mRNA processing</keyword>
<comment type="subcellular location">
    <subcellularLocation>
        <location evidence="1">Nucleus</location>
    </subcellularLocation>
</comment>
<dbReference type="PANTHER" id="PTHR14212:SF0">
    <property type="entry name" value="U4_U6 SMALL NUCLEAR RIBONUCLEOPROTEIN PRP3"/>
    <property type="match status" value="1"/>
</dbReference>
<evidence type="ECO:0000256" key="2">
    <source>
        <dbReference type="ARBA" id="ARBA00022664"/>
    </source>
</evidence>
<accession>A0A4P9XTJ4</accession>
<name>A0A4P9XTJ4_9FUNG</name>